<reference evidence="1" key="2">
    <citation type="journal article" date="2015" name="Data Brief">
        <title>Shoot transcriptome of the giant reed, Arundo donax.</title>
        <authorList>
            <person name="Barrero R.A."/>
            <person name="Guerrero F.D."/>
            <person name="Moolhuijzen P."/>
            <person name="Goolsby J.A."/>
            <person name="Tidwell J."/>
            <person name="Bellgard S.E."/>
            <person name="Bellgard M.I."/>
        </authorList>
    </citation>
    <scope>NUCLEOTIDE SEQUENCE</scope>
    <source>
        <tissue evidence="1">Shoot tissue taken approximately 20 cm above the soil surface</tissue>
    </source>
</reference>
<dbReference type="AlphaFoldDB" id="A0A0A9HKQ6"/>
<accession>A0A0A9HKQ6</accession>
<reference evidence="1" key="1">
    <citation type="submission" date="2014-09" db="EMBL/GenBank/DDBJ databases">
        <authorList>
            <person name="Magalhaes I.L.F."/>
            <person name="Oliveira U."/>
            <person name="Santos F.R."/>
            <person name="Vidigal T.H.D.A."/>
            <person name="Brescovit A.D."/>
            <person name="Santos A.J."/>
        </authorList>
    </citation>
    <scope>NUCLEOTIDE SEQUENCE</scope>
    <source>
        <tissue evidence="1">Shoot tissue taken approximately 20 cm above the soil surface</tissue>
    </source>
</reference>
<name>A0A0A9HKQ6_ARUDO</name>
<dbReference type="EMBL" id="GBRH01161477">
    <property type="protein sequence ID" value="JAE36419.1"/>
    <property type="molecule type" value="Transcribed_RNA"/>
</dbReference>
<sequence length="46" mass="4839">MYLYQSSAFCLGPLSSFLRLMPTTLGAPANMVAILVSPSTQTSGSK</sequence>
<evidence type="ECO:0000313" key="1">
    <source>
        <dbReference type="EMBL" id="JAE36419.1"/>
    </source>
</evidence>
<protein>
    <submittedName>
        <fullName evidence="1">Uncharacterized protein</fullName>
    </submittedName>
</protein>
<proteinExistence type="predicted"/>
<organism evidence="1">
    <name type="scientific">Arundo donax</name>
    <name type="common">Giant reed</name>
    <name type="synonym">Donax arundinaceus</name>
    <dbReference type="NCBI Taxonomy" id="35708"/>
    <lineage>
        <taxon>Eukaryota</taxon>
        <taxon>Viridiplantae</taxon>
        <taxon>Streptophyta</taxon>
        <taxon>Embryophyta</taxon>
        <taxon>Tracheophyta</taxon>
        <taxon>Spermatophyta</taxon>
        <taxon>Magnoliopsida</taxon>
        <taxon>Liliopsida</taxon>
        <taxon>Poales</taxon>
        <taxon>Poaceae</taxon>
        <taxon>PACMAD clade</taxon>
        <taxon>Arundinoideae</taxon>
        <taxon>Arundineae</taxon>
        <taxon>Arundo</taxon>
    </lineage>
</organism>